<dbReference type="PROSITE" id="PS50126">
    <property type="entry name" value="S1"/>
    <property type="match status" value="1"/>
</dbReference>
<proteinExistence type="predicted"/>
<reference evidence="2" key="1">
    <citation type="journal article" date="2013" name="Genome Biol.">
        <title>Draft genome of the mountain pine beetle, Dendroctonus ponderosae Hopkins, a major forest pest.</title>
        <authorList>
            <person name="Keeling C.I."/>
            <person name="Yuen M.M."/>
            <person name="Liao N.Y."/>
            <person name="Docking T.R."/>
            <person name="Chan S.K."/>
            <person name="Taylor G.A."/>
            <person name="Palmquist D.L."/>
            <person name="Jackman S.D."/>
            <person name="Nguyen A."/>
            <person name="Li M."/>
            <person name="Henderson H."/>
            <person name="Janes J.K."/>
            <person name="Zhao Y."/>
            <person name="Pandoh P."/>
            <person name="Moore R."/>
            <person name="Sperling F.A."/>
            <person name="Huber D.P."/>
            <person name="Birol I."/>
            <person name="Jones S.J."/>
            <person name="Bohlmann J."/>
        </authorList>
    </citation>
    <scope>NUCLEOTIDE SEQUENCE</scope>
</reference>
<feature type="region of interest" description="Disordered" evidence="1">
    <location>
        <begin position="68"/>
        <end position="135"/>
    </location>
</feature>
<dbReference type="SMART" id="SM00732">
    <property type="entry name" value="YqgFc"/>
    <property type="match status" value="1"/>
</dbReference>
<dbReference type="InterPro" id="IPR023323">
    <property type="entry name" value="Tex-like_dom_sf"/>
</dbReference>
<dbReference type="AlphaFoldDB" id="N6T2Z7"/>
<gene>
    <name evidence="2" type="ORF">YQE_11418</name>
</gene>
<dbReference type="InterPro" id="IPR003029">
    <property type="entry name" value="S1_domain"/>
</dbReference>
<protein>
    <submittedName>
        <fullName evidence="2">Uncharacterized protein</fullName>
    </submittedName>
</protein>
<dbReference type="OrthoDB" id="995477at2759"/>
<dbReference type="Pfam" id="PF17674">
    <property type="entry name" value="HHH_9"/>
    <property type="match status" value="1"/>
</dbReference>
<dbReference type="InterPro" id="IPR006641">
    <property type="entry name" value="YqgF/RNaseH-like_dom"/>
</dbReference>
<dbReference type="InterPro" id="IPR032639">
    <property type="entry name" value="Tex_YqgF"/>
</dbReference>
<evidence type="ECO:0000313" key="2">
    <source>
        <dbReference type="EMBL" id="ENN71923.1"/>
    </source>
</evidence>
<dbReference type="Pfam" id="PF09371">
    <property type="entry name" value="Tex_N"/>
    <property type="match status" value="1"/>
</dbReference>
<feature type="compositionally biased region" description="Polar residues" evidence="1">
    <location>
        <begin position="120"/>
        <end position="135"/>
    </location>
</feature>
<dbReference type="GO" id="GO:0006139">
    <property type="term" value="P:nucleobase-containing compound metabolic process"/>
    <property type="evidence" value="ECO:0007669"/>
    <property type="project" value="InterPro"/>
</dbReference>
<dbReference type="InterPro" id="IPR023319">
    <property type="entry name" value="Tex-like_HTH_dom_sf"/>
</dbReference>
<dbReference type="InterPro" id="IPR037027">
    <property type="entry name" value="YqgF/RNaseH-like_dom_sf"/>
</dbReference>
<dbReference type="SUPFAM" id="SSF47781">
    <property type="entry name" value="RuvA domain 2-like"/>
    <property type="match status" value="2"/>
</dbReference>
<dbReference type="GO" id="GO:0003735">
    <property type="term" value="F:structural constituent of ribosome"/>
    <property type="evidence" value="ECO:0007669"/>
    <property type="project" value="TreeGrafter"/>
</dbReference>
<dbReference type="GO" id="GO:0003729">
    <property type="term" value="F:mRNA binding"/>
    <property type="evidence" value="ECO:0007669"/>
    <property type="project" value="TreeGrafter"/>
</dbReference>
<dbReference type="Pfam" id="PF16921">
    <property type="entry name" value="Tex_YqgF"/>
    <property type="match status" value="1"/>
</dbReference>
<feature type="non-terminal residue" evidence="2">
    <location>
        <position position="1"/>
    </location>
</feature>
<dbReference type="PANTHER" id="PTHR10724:SF10">
    <property type="entry name" value="S1 RNA-BINDING DOMAIN-CONTAINING PROTEIN 1"/>
    <property type="match status" value="1"/>
</dbReference>
<dbReference type="Gene3D" id="2.40.50.140">
    <property type="entry name" value="Nucleic acid-binding proteins"/>
    <property type="match status" value="1"/>
</dbReference>
<dbReference type="InterPro" id="IPR012340">
    <property type="entry name" value="NA-bd_OB-fold"/>
</dbReference>
<dbReference type="GO" id="GO:0006412">
    <property type="term" value="P:translation"/>
    <property type="evidence" value="ECO:0007669"/>
    <property type="project" value="TreeGrafter"/>
</dbReference>
<feature type="compositionally biased region" description="Basic residues" evidence="1">
    <location>
        <begin position="107"/>
        <end position="117"/>
    </location>
</feature>
<dbReference type="FunFam" id="3.30.420.140:FF:000001">
    <property type="entry name" value="RNA-binding transcriptional accessory protein"/>
    <property type="match status" value="1"/>
</dbReference>
<dbReference type="Gene3D" id="3.30.420.140">
    <property type="entry name" value="YqgF/RNase H-like domain"/>
    <property type="match status" value="1"/>
</dbReference>
<name>N6T2Z7_DENPD</name>
<dbReference type="EMBL" id="KB741249">
    <property type="protein sequence ID" value="ENN71923.1"/>
    <property type="molecule type" value="Genomic_DNA"/>
</dbReference>
<dbReference type="SUPFAM" id="SSF53098">
    <property type="entry name" value="Ribonuclease H-like"/>
    <property type="match status" value="1"/>
</dbReference>
<organism evidence="2">
    <name type="scientific">Dendroctonus ponderosae</name>
    <name type="common">Mountain pine beetle</name>
    <dbReference type="NCBI Taxonomy" id="77166"/>
    <lineage>
        <taxon>Eukaryota</taxon>
        <taxon>Metazoa</taxon>
        <taxon>Ecdysozoa</taxon>
        <taxon>Arthropoda</taxon>
        <taxon>Hexapoda</taxon>
        <taxon>Insecta</taxon>
        <taxon>Pterygota</taxon>
        <taxon>Neoptera</taxon>
        <taxon>Endopterygota</taxon>
        <taxon>Coleoptera</taxon>
        <taxon>Polyphaga</taxon>
        <taxon>Cucujiformia</taxon>
        <taxon>Curculionidae</taxon>
        <taxon>Scolytinae</taxon>
        <taxon>Dendroctonus</taxon>
    </lineage>
</organism>
<dbReference type="Gene3D" id="1.10.10.650">
    <property type="entry name" value="RuvA domain 2-like"/>
    <property type="match status" value="1"/>
</dbReference>
<dbReference type="InterPro" id="IPR010994">
    <property type="entry name" value="RuvA_2-like"/>
</dbReference>
<dbReference type="InterPro" id="IPR012337">
    <property type="entry name" value="RNaseH-like_sf"/>
</dbReference>
<accession>N6T2Z7</accession>
<dbReference type="SMART" id="SM00316">
    <property type="entry name" value="S1"/>
    <property type="match status" value="1"/>
</dbReference>
<dbReference type="InterPro" id="IPR018974">
    <property type="entry name" value="Tex-like_N"/>
</dbReference>
<dbReference type="OMA" id="RWAWRTR"/>
<sequence length="840" mass="94697">MHGNVKNMTEANSLVQLQTEKLLGEISLLTSDEEFIPEPSKFKKKPLSKTNTREKRIHTIELITSDEDMESANIPSNTGKKRKCLNSHLEVTSPTKKAKKDREAKPLRSKTLSKTRRTAVATSQSSKTDKTLNSSVDDVCPTWQEPELLAEKTLIDESVARNLIKLWEDGNTIPFIARYRRNVIGDMTAENLRAIKEDYVEICELKKKICTVAKAVAQNGKLDLKIQQNICASRTIEELEHIYAPFKPGKKQSLVERAKKCGLEEPALHLLNNTGMIFFADYRKPGVDGIQTEEDVKKGIIQFLAFEIGRDPELLLFLRNFNRVDALKSHQILAINRGESLKILTVKIEIPSYFQNQFKIFCTNKWTNKSQYDQRRRDIINLAIDDAFGRIITPLISREIRAELKLKAEKESCKVFSDNLKHLLLTRPMKGKPIMGIDPGYTHGCKVALISATGNLLDHSVIYPHTFKNGSSRGEDVIKKLLLQYGCNLIAIGNGSACRETEEWISGLRSSHYFGNLDVQYTIVNEDGASIYSCSTEAQKEFRDLDPNIISAVSLARRIQDPMAELVKVEPCHLGVGMYQLDIKKKQLQDALSEVVSECVSFVGVDLNTASMCLLSRIAGLTENKAVQIIDYRERCGAFTYRKELLKVYGIGERVFEQCAGFLRIGPTDPSDNKFYDNKLTTPLDATIIHPESYPLVRSLIGELGLKEKQIGSEYFIRCFKAKSQGYDIQKLAEKYKSDKETMHLIFDALNKSLSHDFRTEMSRTPLFKKDITSLENLKINSVLTGRVKNVTSFGAFVDIGVGKNGLIHESNMKGLNLHLGDVLEVRVNKLDVVKGHINL</sequence>
<dbReference type="SUPFAM" id="SSF50249">
    <property type="entry name" value="Nucleic acid-binding proteins"/>
    <property type="match status" value="1"/>
</dbReference>
<dbReference type="Gene3D" id="1.10.3500.10">
    <property type="entry name" value="Tex N-terminal region-like"/>
    <property type="match status" value="1"/>
</dbReference>
<dbReference type="HOGENOM" id="CLU_009833_0_1_1"/>
<dbReference type="Pfam" id="PF12836">
    <property type="entry name" value="HHH_3"/>
    <property type="match status" value="1"/>
</dbReference>
<evidence type="ECO:0000256" key="1">
    <source>
        <dbReference type="SAM" id="MobiDB-lite"/>
    </source>
</evidence>
<dbReference type="Gene3D" id="1.10.150.310">
    <property type="entry name" value="Tex RuvX-like domain-like"/>
    <property type="match status" value="1"/>
</dbReference>
<dbReference type="FunFam" id="1.10.10.650:FF:000001">
    <property type="entry name" value="S1 RNA-binding domain 1"/>
    <property type="match status" value="1"/>
</dbReference>
<feature type="non-terminal residue" evidence="2">
    <location>
        <position position="840"/>
    </location>
</feature>
<dbReference type="InterPro" id="IPR041692">
    <property type="entry name" value="HHH_9"/>
</dbReference>
<dbReference type="InterPro" id="IPR050437">
    <property type="entry name" value="Ribos_protein_bS1-like"/>
</dbReference>
<dbReference type="Pfam" id="PF00575">
    <property type="entry name" value="S1"/>
    <property type="match status" value="1"/>
</dbReference>
<dbReference type="PANTHER" id="PTHR10724">
    <property type="entry name" value="30S RIBOSOMAL PROTEIN S1"/>
    <property type="match status" value="1"/>
</dbReference>
<dbReference type="SUPFAM" id="SSF158832">
    <property type="entry name" value="Tex N-terminal region-like"/>
    <property type="match status" value="1"/>
</dbReference>